<evidence type="ECO:0000313" key="1">
    <source>
        <dbReference type="EMBL" id="QLL65466.1"/>
    </source>
</evidence>
<evidence type="ECO:0000313" key="2">
    <source>
        <dbReference type="Proteomes" id="UP000510721"/>
    </source>
</evidence>
<gene>
    <name evidence="1" type="ORF">FKV68_29510</name>
</gene>
<dbReference type="EMBL" id="CP041241">
    <property type="protein sequence ID" value="QLL65466.1"/>
    <property type="molecule type" value="Genomic_DNA"/>
</dbReference>
<keyword evidence="1" id="KW-0614">Plasmid</keyword>
<accession>A0A859QYI1</accession>
<proteinExistence type="predicted"/>
<dbReference type="AlphaFoldDB" id="A0A859QYI1"/>
<geneLocation type="plasmid" evidence="2">
    <name>pemeittgr7c</name>
</geneLocation>
<dbReference type="KEGG" id="emx:FKV68_29510"/>
<name>A0A859QYI1_9HYPH</name>
<dbReference type="Proteomes" id="UP000510721">
    <property type="component" value="Plasmid pEmeITTGR7c"/>
</dbReference>
<dbReference type="RefSeq" id="WP_180942367.1">
    <property type="nucleotide sequence ID" value="NZ_CP041241.1"/>
</dbReference>
<protein>
    <submittedName>
        <fullName evidence="1">Uncharacterized protein</fullName>
    </submittedName>
</protein>
<reference evidence="1 2" key="1">
    <citation type="submission" date="2019-06" db="EMBL/GenBank/DDBJ databases">
        <title>Complete genome sequence of Ensifer mexicanus ITTG R7 isolated from nodules of Acacia angustissima (Mill.) Kuntze.</title>
        <authorList>
            <person name="Rincon-Rosales R."/>
            <person name="Rogel M.A."/>
            <person name="Guerrero G."/>
            <person name="Rincon-Molina C.I."/>
            <person name="Lopez-Lopez A."/>
            <person name="Martinez-Romero E."/>
        </authorList>
    </citation>
    <scope>NUCLEOTIDE SEQUENCE [LARGE SCALE GENOMIC DNA]</scope>
    <source>
        <strain evidence="1 2">ITTG R7</strain>
        <plasmid evidence="2">pemeittgr7c</plasmid>
    </source>
</reference>
<organism evidence="1 2">
    <name type="scientific">Sinorhizobium mexicanum</name>
    <dbReference type="NCBI Taxonomy" id="375549"/>
    <lineage>
        <taxon>Bacteria</taxon>
        <taxon>Pseudomonadati</taxon>
        <taxon>Pseudomonadota</taxon>
        <taxon>Alphaproteobacteria</taxon>
        <taxon>Hyphomicrobiales</taxon>
        <taxon>Rhizobiaceae</taxon>
        <taxon>Sinorhizobium/Ensifer group</taxon>
        <taxon>Sinorhizobium</taxon>
    </lineage>
</organism>
<keyword evidence="2" id="KW-1185">Reference proteome</keyword>
<sequence>MSRLEMRQSSPLGMLVKRQRLEGRLASILGSSGKLDEAAKEKERLNAKAPGLMQTVGSEVRKRLQRSEDQERFFAGLRAAGVVIDALPPS</sequence>